<reference evidence="2" key="2">
    <citation type="submission" date="2016-03" db="EMBL/GenBank/DDBJ databases">
        <authorList>
            <person name="Ploux O."/>
        </authorList>
    </citation>
    <scope>NUCLEOTIDE SEQUENCE [LARGE SCALE GENOMIC DNA]</scope>
    <source>
        <strain evidence="2">PP9</strain>
    </source>
</reference>
<name>A0A143H8Z5_9BACL</name>
<dbReference type="RefSeq" id="WP_066784847.1">
    <property type="nucleotide sequence ID" value="NZ_CP014806.1"/>
</dbReference>
<organism evidence="1 2">
    <name type="scientific">Rummeliibacillus stabekisii</name>
    <dbReference type="NCBI Taxonomy" id="241244"/>
    <lineage>
        <taxon>Bacteria</taxon>
        <taxon>Bacillati</taxon>
        <taxon>Bacillota</taxon>
        <taxon>Bacilli</taxon>
        <taxon>Bacillales</taxon>
        <taxon>Caryophanaceae</taxon>
        <taxon>Rummeliibacillus</taxon>
    </lineage>
</organism>
<dbReference type="Proteomes" id="UP000076021">
    <property type="component" value="Chromosome"/>
</dbReference>
<dbReference type="OrthoDB" id="2706316at2"/>
<dbReference type="EMBL" id="CP014806">
    <property type="protein sequence ID" value="AMW98223.1"/>
    <property type="molecule type" value="Genomic_DNA"/>
</dbReference>
<reference evidence="1 2" key="1">
    <citation type="journal article" date="2016" name="Genome Announc.">
        <title>Whole-Genome Sequence of Rummeliibacillus stabekisii Strain PP9 Isolated from Antarctic Soil.</title>
        <authorList>
            <person name="da Mota F.F."/>
            <person name="Vollu R.E."/>
            <person name="Jurelevicius D."/>
            <person name="Seldin L."/>
        </authorList>
    </citation>
    <scope>NUCLEOTIDE SEQUENCE [LARGE SCALE GENOMIC DNA]</scope>
    <source>
        <strain evidence="1 2">PP9</strain>
    </source>
</reference>
<evidence type="ECO:0000313" key="1">
    <source>
        <dbReference type="EMBL" id="AMW98223.1"/>
    </source>
</evidence>
<dbReference type="STRING" id="241244.ATY39_01600"/>
<dbReference type="KEGG" id="rst:ATY39_01600"/>
<dbReference type="AlphaFoldDB" id="A0A143H8Z5"/>
<proteinExistence type="predicted"/>
<protein>
    <submittedName>
        <fullName evidence="1">Uncharacterized protein</fullName>
    </submittedName>
</protein>
<gene>
    <name evidence="1" type="ORF">ATY39_01600</name>
</gene>
<evidence type="ECO:0000313" key="2">
    <source>
        <dbReference type="Proteomes" id="UP000076021"/>
    </source>
</evidence>
<keyword evidence="2" id="KW-1185">Reference proteome</keyword>
<sequence>MSYILPINDYQAAQYINRSAQTRESYSYVERVEKVKNSSKFQQELEQKRQTMKQSFYVEKKRSTPVHQPIIHRPKRHTADTYDHEIVNKTDKGLICNLYV</sequence>
<accession>A0A143H8Z5</accession>